<organism evidence="2 3">
    <name type="scientific">Romboutsia lituseburensis DSM 797</name>
    <dbReference type="NCBI Taxonomy" id="1121325"/>
    <lineage>
        <taxon>Bacteria</taxon>
        <taxon>Bacillati</taxon>
        <taxon>Bacillota</taxon>
        <taxon>Clostridia</taxon>
        <taxon>Peptostreptococcales</taxon>
        <taxon>Peptostreptococcaceae</taxon>
        <taxon>Romboutsia</taxon>
    </lineage>
</organism>
<feature type="transmembrane region" description="Helical" evidence="1">
    <location>
        <begin position="170"/>
        <end position="188"/>
    </location>
</feature>
<keyword evidence="1" id="KW-0472">Membrane</keyword>
<sequence length="382" mass="44120">MIELIKFEIGKIFSKKVVWVLLLAVLWSMGSSIYRDARVLKFNNIKNKEQVQQIVAPYEGEVLTKERIKIREDYEKKLRKKDNLSPEEFVLSSILNFDYTLDIDPDYVIGDKEYKKSELKKDLDKLKQEGKTDTFTYKNMEYIYNLIDKKEAQTYHYKMEWNYGADFQRMAPFLSILVIVGIATIFSSDYQNNTASLVLSSKFGKNKLIISKILSSLVFSTIIFAFVNCVFLSYIALDKFKGWNQALNSLKYLEATPYNITVIQYYIRGLMFSFIGIILFTLLVMLISLLVKNNILSMLISLGIYSAPVFISSFMPTKQLAIIFRQLNLEELISVEALFRNTDTYNIFGTPVLYANLLVTISVILIPIVAYTIIHFGKKQAI</sequence>
<evidence type="ECO:0000256" key="1">
    <source>
        <dbReference type="SAM" id="Phobius"/>
    </source>
</evidence>
<evidence type="ECO:0000313" key="2">
    <source>
        <dbReference type="EMBL" id="SDL94241.1"/>
    </source>
</evidence>
<feature type="transmembrane region" description="Helical" evidence="1">
    <location>
        <begin position="295"/>
        <end position="315"/>
    </location>
</feature>
<keyword evidence="3" id="KW-1185">Reference proteome</keyword>
<protein>
    <submittedName>
        <fullName evidence="2">ABC-2 family transporter protein</fullName>
    </submittedName>
</protein>
<evidence type="ECO:0000313" key="3">
    <source>
        <dbReference type="Proteomes" id="UP000199068"/>
    </source>
</evidence>
<gene>
    <name evidence="2" type="ORF">SAMN04515677_104229</name>
</gene>
<name>A0A1G9P6W2_9FIRM</name>
<dbReference type="Proteomes" id="UP000199068">
    <property type="component" value="Unassembled WGS sequence"/>
</dbReference>
<dbReference type="AlphaFoldDB" id="A0A1G9P6W2"/>
<feature type="transmembrane region" description="Helical" evidence="1">
    <location>
        <begin position="265"/>
        <end position="288"/>
    </location>
</feature>
<dbReference type="Pfam" id="PF12679">
    <property type="entry name" value="ABC2_membrane_2"/>
    <property type="match status" value="1"/>
</dbReference>
<dbReference type="EMBL" id="FNGW01000004">
    <property type="protein sequence ID" value="SDL94241.1"/>
    <property type="molecule type" value="Genomic_DNA"/>
</dbReference>
<keyword evidence="1" id="KW-0812">Transmembrane</keyword>
<accession>A0A1G9P6W2</accession>
<proteinExistence type="predicted"/>
<feature type="transmembrane region" description="Helical" evidence="1">
    <location>
        <begin position="353"/>
        <end position="374"/>
    </location>
</feature>
<feature type="transmembrane region" description="Helical" evidence="1">
    <location>
        <begin position="209"/>
        <end position="237"/>
    </location>
</feature>
<dbReference type="STRING" id="1121325.SAMN04515677_104229"/>
<keyword evidence="1" id="KW-1133">Transmembrane helix</keyword>
<reference evidence="2 3" key="1">
    <citation type="submission" date="2016-10" db="EMBL/GenBank/DDBJ databases">
        <authorList>
            <person name="de Groot N.N."/>
        </authorList>
    </citation>
    <scope>NUCLEOTIDE SEQUENCE [LARGE SCALE GENOMIC DNA]</scope>
    <source>
        <strain evidence="2 3">DSM 797</strain>
    </source>
</reference>
<dbReference type="PANTHER" id="PTHR37305:SF1">
    <property type="entry name" value="MEMBRANE PROTEIN"/>
    <property type="match status" value="1"/>
</dbReference>
<dbReference type="RefSeq" id="WP_092725580.1">
    <property type="nucleotide sequence ID" value="NZ_FNGW01000004.1"/>
</dbReference>
<dbReference type="PANTHER" id="PTHR37305">
    <property type="entry name" value="INTEGRAL MEMBRANE PROTEIN-RELATED"/>
    <property type="match status" value="1"/>
</dbReference>